<name>A0AAV8SQP0_9ROSI</name>
<evidence type="ECO:0000313" key="2">
    <source>
        <dbReference type="Proteomes" id="UP001159364"/>
    </source>
</evidence>
<evidence type="ECO:0000313" key="1">
    <source>
        <dbReference type="EMBL" id="KAJ8754592.1"/>
    </source>
</evidence>
<gene>
    <name evidence="1" type="ORF">K2173_010198</name>
</gene>
<reference evidence="1 2" key="1">
    <citation type="submission" date="2021-09" db="EMBL/GenBank/DDBJ databases">
        <title>Genomic insights and catalytic innovation underlie evolution of tropane alkaloids biosynthesis.</title>
        <authorList>
            <person name="Wang Y.-J."/>
            <person name="Tian T."/>
            <person name="Huang J.-P."/>
            <person name="Huang S.-X."/>
        </authorList>
    </citation>
    <scope>NUCLEOTIDE SEQUENCE [LARGE SCALE GENOMIC DNA]</scope>
    <source>
        <strain evidence="1">KIB-2018</strain>
        <tissue evidence="1">Leaf</tissue>
    </source>
</reference>
<protein>
    <submittedName>
        <fullName evidence="1">Uncharacterized protein</fullName>
    </submittedName>
</protein>
<organism evidence="1 2">
    <name type="scientific">Erythroxylum novogranatense</name>
    <dbReference type="NCBI Taxonomy" id="1862640"/>
    <lineage>
        <taxon>Eukaryota</taxon>
        <taxon>Viridiplantae</taxon>
        <taxon>Streptophyta</taxon>
        <taxon>Embryophyta</taxon>
        <taxon>Tracheophyta</taxon>
        <taxon>Spermatophyta</taxon>
        <taxon>Magnoliopsida</taxon>
        <taxon>eudicotyledons</taxon>
        <taxon>Gunneridae</taxon>
        <taxon>Pentapetalae</taxon>
        <taxon>rosids</taxon>
        <taxon>fabids</taxon>
        <taxon>Malpighiales</taxon>
        <taxon>Erythroxylaceae</taxon>
        <taxon>Erythroxylum</taxon>
    </lineage>
</organism>
<keyword evidence="2" id="KW-1185">Reference proteome</keyword>
<dbReference type="AlphaFoldDB" id="A0AAV8SQP0"/>
<dbReference type="EMBL" id="JAIWQS010000009">
    <property type="protein sequence ID" value="KAJ8754592.1"/>
    <property type="molecule type" value="Genomic_DNA"/>
</dbReference>
<proteinExistence type="predicted"/>
<dbReference type="Proteomes" id="UP001159364">
    <property type="component" value="Linkage Group LG09"/>
</dbReference>
<sequence>MELEFQLCIGVYLDAFWSVQFGCLLDRRIGRPAKPKLKPNVWTWKINSVNKFEVSSRPEMQNAVRCLMNS</sequence>
<comment type="caution">
    <text evidence="1">The sequence shown here is derived from an EMBL/GenBank/DDBJ whole genome shotgun (WGS) entry which is preliminary data.</text>
</comment>
<accession>A0AAV8SQP0</accession>